<comment type="subunit">
    <text evidence="6">Homotetramer. Forms an RuvA(8)-RuvB(12)-Holliday junction (HJ) complex. HJ DNA is sandwiched between 2 RuvA tetramers; dsDNA enters through RuvA and exits via RuvB. An RuvB hexamer assembles on each DNA strand where it exits the tetramer. Each RuvB hexamer is contacted by two RuvA subunits (via domain III) on 2 adjacent RuvB subunits; this complex drives branch migration. In the full resolvosome a probable DNA-RuvA(4)-RuvB(12)-RuvC(2) complex forms which resolves the HJ.</text>
</comment>
<accession>A0A1G9CYA8</accession>
<dbReference type="NCBIfam" id="TIGR00084">
    <property type="entry name" value="ruvA"/>
    <property type="match status" value="1"/>
</dbReference>
<dbReference type="Gene3D" id="1.10.8.10">
    <property type="entry name" value="DNA helicase RuvA subunit, C-terminal domain"/>
    <property type="match status" value="1"/>
</dbReference>
<gene>
    <name evidence="6" type="primary">ruvA</name>
    <name evidence="8" type="ORF">SAMN05660472_01591</name>
</gene>
<dbReference type="GO" id="GO:0005737">
    <property type="term" value="C:cytoplasm"/>
    <property type="evidence" value="ECO:0007669"/>
    <property type="project" value="UniProtKB-SubCell"/>
</dbReference>
<dbReference type="Pfam" id="PF07499">
    <property type="entry name" value="RuvA_C"/>
    <property type="match status" value="1"/>
</dbReference>
<dbReference type="Gene3D" id="2.40.50.140">
    <property type="entry name" value="Nucleic acid-binding proteins"/>
    <property type="match status" value="1"/>
</dbReference>
<evidence type="ECO:0000313" key="8">
    <source>
        <dbReference type="EMBL" id="SDK56676.1"/>
    </source>
</evidence>
<evidence type="ECO:0000313" key="9">
    <source>
        <dbReference type="Proteomes" id="UP000198718"/>
    </source>
</evidence>
<dbReference type="GO" id="GO:0000400">
    <property type="term" value="F:four-way junction DNA binding"/>
    <property type="evidence" value="ECO:0007669"/>
    <property type="project" value="UniProtKB-UniRule"/>
</dbReference>
<keyword evidence="8" id="KW-0347">Helicase</keyword>
<dbReference type="InterPro" id="IPR012340">
    <property type="entry name" value="NA-bd_OB-fold"/>
</dbReference>
<keyword evidence="1 6" id="KW-0963">Cytoplasm</keyword>
<dbReference type="GO" id="GO:0005524">
    <property type="term" value="F:ATP binding"/>
    <property type="evidence" value="ECO:0007669"/>
    <property type="project" value="InterPro"/>
</dbReference>
<dbReference type="InterPro" id="IPR036267">
    <property type="entry name" value="RuvA_C_sf"/>
</dbReference>
<dbReference type="HAMAP" id="MF_00031">
    <property type="entry name" value="DNA_HJ_migration_RuvA"/>
    <property type="match status" value="1"/>
</dbReference>
<evidence type="ECO:0000259" key="7">
    <source>
        <dbReference type="SMART" id="SM00278"/>
    </source>
</evidence>
<dbReference type="STRING" id="393762.SAMN05660472_01591"/>
<proteinExistence type="inferred from homology"/>
<dbReference type="RefSeq" id="WP_090553090.1">
    <property type="nucleotide sequence ID" value="NZ_FNFP01000002.1"/>
</dbReference>
<dbReference type="GO" id="GO:0048476">
    <property type="term" value="C:Holliday junction resolvase complex"/>
    <property type="evidence" value="ECO:0007669"/>
    <property type="project" value="UniProtKB-UniRule"/>
</dbReference>
<dbReference type="InterPro" id="IPR013849">
    <property type="entry name" value="DNA_helicase_Holl-junc_RuvA_I"/>
</dbReference>
<dbReference type="GO" id="GO:0009379">
    <property type="term" value="C:Holliday junction helicase complex"/>
    <property type="evidence" value="ECO:0007669"/>
    <property type="project" value="InterPro"/>
</dbReference>
<dbReference type="InterPro" id="IPR011114">
    <property type="entry name" value="RuvA_C"/>
</dbReference>
<dbReference type="InterPro" id="IPR000085">
    <property type="entry name" value="RuvA"/>
</dbReference>
<evidence type="ECO:0000256" key="2">
    <source>
        <dbReference type="ARBA" id="ARBA00022763"/>
    </source>
</evidence>
<keyword evidence="9" id="KW-1185">Reference proteome</keyword>
<comment type="function">
    <text evidence="6">The RuvA-RuvB-RuvC complex processes Holliday junction (HJ) DNA during genetic recombination and DNA repair, while the RuvA-RuvB complex plays an important role in the rescue of blocked DNA replication forks via replication fork reversal (RFR). RuvA specifically binds to HJ cruciform DNA, conferring on it an open structure. The RuvB hexamer acts as an ATP-dependent pump, pulling dsDNA into and through the RuvAB complex. HJ branch migration allows RuvC to scan DNA until it finds its consensus sequence, where it cleaves and resolves the cruciform DNA.</text>
</comment>
<evidence type="ECO:0000256" key="6">
    <source>
        <dbReference type="HAMAP-Rule" id="MF_00031"/>
    </source>
</evidence>
<keyword evidence="3 6" id="KW-0238">DNA-binding</keyword>
<dbReference type="SMART" id="SM00278">
    <property type="entry name" value="HhH1"/>
    <property type="match status" value="2"/>
</dbReference>
<comment type="similarity">
    <text evidence="6">Belongs to the RuvA family.</text>
</comment>
<dbReference type="InterPro" id="IPR003583">
    <property type="entry name" value="Hlx-hairpin-Hlx_DNA-bd_motif"/>
</dbReference>
<feature type="region of interest" description="Domain III" evidence="6">
    <location>
        <begin position="145"/>
        <end position="194"/>
    </location>
</feature>
<organism evidence="8 9">
    <name type="scientific">Natronincola ferrireducens</name>
    <dbReference type="NCBI Taxonomy" id="393762"/>
    <lineage>
        <taxon>Bacteria</taxon>
        <taxon>Bacillati</taxon>
        <taxon>Bacillota</taxon>
        <taxon>Clostridia</taxon>
        <taxon>Peptostreptococcales</taxon>
        <taxon>Natronincolaceae</taxon>
        <taxon>Natronincola</taxon>
    </lineage>
</organism>
<name>A0A1G9CYA8_9FIRM</name>
<evidence type="ECO:0000256" key="4">
    <source>
        <dbReference type="ARBA" id="ARBA00023172"/>
    </source>
</evidence>
<keyword evidence="8" id="KW-0378">Hydrolase</keyword>
<dbReference type="GO" id="GO:0006281">
    <property type="term" value="P:DNA repair"/>
    <property type="evidence" value="ECO:0007669"/>
    <property type="project" value="UniProtKB-UniRule"/>
</dbReference>
<dbReference type="GO" id="GO:0009378">
    <property type="term" value="F:four-way junction helicase activity"/>
    <property type="evidence" value="ECO:0007669"/>
    <property type="project" value="InterPro"/>
</dbReference>
<comment type="subcellular location">
    <subcellularLocation>
        <location evidence="6">Cytoplasm</location>
    </subcellularLocation>
</comment>
<keyword evidence="8" id="KW-0067">ATP-binding</keyword>
<dbReference type="SUPFAM" id="SSF46929">
    <property type="entry name" value="DNA helicase RuvA subunit, C-terminal domain"/>
    <property type="match status" value="1"/>
</dbReference>
<keyword evidence="2 6" id="KW-0227">DNA damage</keyword>
<protein>
    <recommendedName>
        <fullName evidence="6">Holliday junction branch migration complex subunit RuvA</fullName>
    </recommendedName>
</protein>
<evidence type="ECO:0000256" key="5">
    <source>
        <dbReference type="ARBA" id="ARBA00023204"/>
    </source>
</evidence>
<dbReference type="AlphaFoldDB" id="A0A1G9CYA8"/>
<dbReference type="Gene3D" id="1.10.150.20">
    <property type="entry name" value="5' to 3' exonuclease, C-terminal subdomain"/>
    <property type="match status" value="1"/>
</dbReference>
<dbReference type="Proteomes" id="UP000198718">
    <property type="component" value="Unassembled WGS sequence"/>
</dbReference>
<dbReference type="Pfam" id="PF14520">
    <property type="entry name" value="HHH_5"/>
    <property type="match status" value="1"/>
</dbReference>
<dbReference type="InterPro" id="IPR010994">
    <property type="entry name" value="RuvA_2-like"/>
</dbReference>
<evidence type="ECO:0000256" key="3">
    <source>
        <dbReference type="ARBA" id="ARBA00023125"/>
    </source>
</evidence>
<feature type="domain" description="Helix-hairpin-helix DNA-binding motif class 1" evidence="7">
    <location>
        <begin position="72"/>
        <end position="91"/>
    </location>
</feature>
<comment type="caution">
    <text evidence="6">Lacks conserved residue(s) required for the propagation of feature annotation.</text>
</comment>
<dbReference type="SUPFAM" id="SSF50249">
    <property type="entry name" value="Nucleic acid-binding proteins"/>
    <property type="match status" value="1"/>
</dbReference>
<reference evidence="8 9" key="1">
    <citation type="submission" date="2016-10" db="EMBL/GenBank/DDBJ databases">
        <authorList>
            <person name="de Groot N.N."/>
        </authorList>
    </citation>
    <scope>NUCLEOTIDE SEQUENCE [LARGE SCALE GENOMIC DNA]</scope>
    <source>
        <strain evidence="8 9">DSM 18346</strain>
    </source>
</reference>
<dbReference type="OrthoDB" id="5293449at2"/>
<dbReference type="GO" id="GO:0006310">
    <property type="term" value="P:DNA recombination"/>
    <property type="evidence" value="ECO:0007669"/>
    <property type="project" value="UniProtKB-UniRule"/>
</dbReference>
<dbReference type="CDD" id="cd14332">
    <property type="entry name" value="UBA_RuvA_C"/>
    <property type="match status" value="1"/>
</dbReference>
<feature type="domain" description="Helix-hairpin-helix DNA-binding motif class 1" evidence="7">
    <location>
        <begin position="107"/>
        <end position="126"/>
    </location>
</feature>
<keyword evidence="4 6" id="KW-0233">DNA recombination</keyword>
<evidence type="ECO:0000256" key="1">
    <source>
        <dbReference type="ARBA" id="ARBA00022490"/>
    </source>
</evidence>
<keyword evidence="5 6" id="KW-0234">DNA repair</keyword>
<dbReference type="Pfam" id="PF01330">
    <property type="entry name" value="RuvA_N"/>
    <property type="match status" value="1"/>
</dbReference>
<dbReference type="SUPFAM" id="SSF47781">
    <property type="entry name" value="RuvA domain 2-like"/>
    <property type="match status" value="1"/>
</dbReference>
<comment type="domain">
    <text evidence="6">Has three domains with a flexible linker between the domains II and III and assumes an 'L' shape. Domain III is highly mobile and contacts RuvB.</text>
</comment>
<keyword evidence="8" id="KW-0547">Nucleotide-binding</keyword>
<dbReference type="EMBL" id="FNFP01000002">
    <property type="protein sequence ID" value="SDK56676.1"/>
    <property type="molecule type" value="Genomic_DNA"/>
</dbReference>
<sequence>MYEYIKGTVSDVLLDKIIIEVGGIGYRIHSSLNSGSSIQKGDTVTIFTYLVVKEDEMSLYGFTTKDELHMFQQLISVSKVGPKAAVSILSTHTPKKLATHILAKDINSISKAPGIGKKTAERIIVELKDKVSQYSLVMEKEDMSIDMASHYEVVEALGALGYSKQEVEKVLHSMKDKNLSTEDMIKQALKLLMR</sequence>